<sequence length="508" mass="54338">MKKLAMITIASLAMGATAVSAQEAGRTIIVMDGSGSMWGQIEGVPKLQIAREAVANLLPQLDADQALGLVAYGHRRRGDCSDIEVLVQPALGQSEAITDAVNKMRFQGKTPLSAAVRQAAEALRFTEEPATVVLVTDGLETCAADPCALGIELEEAGIDFTAHVIGFGLSQAEGAQVACLAQNTGGQYVSAKDADGLTAALNQTVAQTAEVKSTELAEPEPIDLPTAKLMVDKQSTPITTAIEVSWDGPNAEDDFIDIVSAKTPEQAGLDFIYTANGNPQLFKMPATPGDYILRYRWTGRTGWDTIATLPITVTEAEFVLDAPQSAEQGEMVEVTWKGPNNADDYIDTIERGASRTDGEVTYAWARDGNPAQLQMPITPGEYDLRYVVQGEQDRSVGLVVPLTVLPTTANLVAPAQVKPGAEFEVQFNAPNTSGDWVDIVTPGYEEFSGEITYFYTEHAQNGVGRLTAPAEEGTFELRYVLEGRDGRIVLVRKPLIVTAGAEDTIISE</sequence>
<dbReference type="SUPFAM" id="SSF53300">
    <property type="entry name" value="vWA-like"/>
    <property type="match status" value="1"/>
</dbReference>
<evidence type="ECO:0000256" key="1">
    <source>
        <dbReference type="SAM" id="SignalP"/>
    </source>
</evidence>
<dbReference type="Gene3D" id="3.40.50.410">
    <property type="entry name" value="von Willebrand factor, type A domain"/>
    <property type="match status" value="1"/>
</dbReference>
<dbReference type="Pfam" id="PF13519">
    <property type="entry name" value="VWA_2"/>
    <property type="match status" value="1"/>
</dbReference>
<dbReference type="EMBL" id="SNYR01000004">
    <property type="protein sequence ID" value="TDQ60407.1"/>
    <property type="molecule type" value="Genomic_DNA"/>
</dbReference>
<evidence type="ECO:0000313" key="4">
    <source>
        <dbReference type="Proteomes" id="UP000295391"/>
    </source>
</evidence>
<keyword evidence="4" id="KW-1185">Reference proteome</keyword>
<organism evidence="3 4">
    <name type="scientific">Maritalea mobilis</name>
    <dbReference type="NCBI Taxonomy" id="483324"/>
    <lineage>
        <taxon>Bacteria</taxon>
        <taxon>Pseudomonadati</taxon>
        <taxon>Pseudomonadota</taxon>
        <taxon>Alphaproteobacteria</taxon>
        <taxon>Hyphomicrobiales</taxon>
        <taxon>Devosiaceae</taxon>
        <taxon>Maritalea</taxon>
    </lineage>
</organism>
<dbReference type="InterPro" id="IPR002035">
    <property type="entry name" value="VWF_A"/>
</dbReference>
<protein>
    <submittedName>
        <fullName evidence="3">Ca-activated chloride channel family protein</fullName>
    </submittedName>
</protein>
<dbReference type="PROSITE" id="PS50234">
    <property type="entry name" value="VWFA"/>
    <property type="match status" value="1"/>
</dbReference>
<name>A0A4R6VGD6_9HYPH</name>
<dbReference type="AlphaFoldDB" id="A0A4R6VGD6"/>
<feature type="chain" id="PRO_5020959186" evidence="1">
    <location>
        <begin position="22"/>
        <end position="508"/>
    </location>
</feature>
<accession>A0A4R6VGD6</accession>
<evidence type="ECO:0000313" key="3">
    <source>
        <dbReference type="EMBL" id="TDQ60407.1"/>
    </source>
</evidence>
<feature type="signal peptide" evidence="1">
    <location>
        <begin position="1"/>
        <end position="21"/>
    </location>
</feature>
<keyword evidence="1" id="KW-0732">Signal</keyword>
<dbReference type="RefSeq" id="WP_133573899.1">
    <property type="nucleotide sequence ID" value="NZ_SNYR01000004.1"/>
</dbReference>
<dbReference type="Proteomes" id="UP000295391">
    <property type="component" value="Unassembled WGS sequence"/>
</dbReference>
<feature type="domain" description="VWFA" evidence="2">
    <location>
        <begin position="26"/>
        <end position="205"/>
    </location>
</feature>
<dbReference type="OrthoDB" id="9783818at2"/>
<comment type="caution">
    <text evidence="3">The sequence shown here is derived from an EMBL/GenBank/DDBJ whole genome shotgun (WGS) entry which is preliminary data.</text>
</comment>
<dbReference type="SMART" id="SM00327">
    <property type="entry name" value="VWA"/>
    <property type="match status" value="1"/>
</dbReference>
<gene>
    <name evidence="3" type="ORF">ATL17_3294</name>
</gene>
<evidence type="ECO:0000259" key="2">
    <source>
        <dbReference type="PROSITE" id="PS50234"/>
    </source>
</evidence>
<dbReference type="InterPro" id="IPR036465">
    <property type="entry name" value="vWFA_dom_sf"/>
</dbReference>
<proteinExistence type="predicted"/>
<reference evidence="3 4" key="1">
    <citation type="submission" date="2019-03" db="EMBL/GenBank/DDBJ databases">
        <title>Genomic Encyclopedia of Type Strains, Phase III (KMG-III): the genomes of soil and plant-associated and newly described type strains.</title>
        <authorList>
            <person name="Whitman W."/>
        </authorList>
    </citation>
    <scope>NUCLEOTIDE SEQUENCE [LARGE SCALE GENOMIC DNA]</scope>
    <source>
        <strain evidence="3 4">CGMCC 1.7002</strain>
    </source>
</reference>